<comment type="similarity">
    <text evidence="2">Belongs to the dicarboxylate/amino acid:cation symporter (DAACS) (TC 2.A.23) family.</text>
</comment>
<feature type="transmembrane region" description="Helical" evidence="9">
    <location>
        <begin position="187"/>
        <end position="205"/>
    </location>
</feature>
<evidence type="ECO:0000256" key="9">
    <source>
        <dbReference type="SAM" id="Phobius"/>
    </source>
</evidence>
<evidence type="ECO:0000256" key="2">
    <source>
        <dbReference type="ARBA" id="ARBA00006148"/>
    </source>
</evidence>
<keyword evidence="4" id="KW-0813">Transport</keyword>
<evidence type="ECO:0000256" key="8">
    <source>
        <dbReference type="ARBA" id="ARBA00031293"/>
    </source>
</evidence>
<sequence length="469" mass="50100">MNSTFFQQFLMISDFKTVLFIGILVLIFFGISFLGKGKTKLKFSTRMILSTIIGLLLGLLIQLVAKFPANPSEITWISEVSKWYGLIGNGFIDLLKMLVVPIVLISIIRVIMNMTQDDNIGKLTGVSIISLLSITALSAIIGVIVANIMKLGVGANVIAGSATIKEIEPIADTLRGLLPSNIVDSMAKGNVIAIVIFATFIGLSIRRLKVKKYDKVKVFIDFIEASYTIITSVAITIIKFMPYAVVALLSNVIASRGISSLKEVFGFIIAIYISTAIAFILQMLIVSLFKLNPFKYVKNVLEALVLAFTSRSSLGTLPVTIKVLTENAGIKEGTSTFVGSLGSNMGMNGCAGIYPALMAVTLANMVGRPLDISFYATLIIVIVISSLGIAGLPGTAIMAVSVVISGVGLGEFFPLAAGIIAIDPILDMARTMINVNGTMVSAVITSSITGDLDKNIFNNDDKSNSNIEE</sequence>
<feature type="transmembrane region" description="Helical" evidence="9">
    <location>
        <begin position="47"/>
        <end position="65"/>
    </location>
</feature>
<dbReference type="GO" id="GO:0015293">
    <property type="term" value="F:symporter activity"/>
    <property type="evidence" value="ECO:0007669"/>
    <property type="project" value="InterPro"/>
</dbReference>
<evidence type="ECO:0000256" key="6">
    <source>
        <dbReference type="ARBA" id="ARBA00022989"/>
    </source>
</evidence>
<evidence type="ECO:0000313" key="11">
    <source>
        <dbReference type="Proteomes" id="UP000095594"/>
    </source>
</evidence>
<evidence type="ECO:0000256" key="1">
    <source>
        <dbReference type="ARBA" id="ARBA00004141"/>
    </source>
</evidence>
<feature type="transmembrane region" description="Helical" evidence="9">
    <location>
        <begin position="265"/>
        <end position="289"/>
    </location>
</feature>
<protein>
    <recommendedName>
        <fullName evidence="3">L-cystine uptake protein TcyP</fullName>
    </recommendedName>
    <alternativeName>
        <fullName evidence="8">Transporter of cystine TcyP</fullName>
    </alternativeName>
</protein>
<evidence type="ECO:0000256" key="4">
    <source>
        <dbReference type="ARBA" id="ARBA00022448"/>
    </source>
</evidence>
<dbReference type="Pfam" id="PF00375">
    <property type="entry name" value="SDF"/>
    <property type="match status" value="1"/>
</dbReference>
<feature type="transmembrane region" description="Helical" evidence="9">
    <location>
        <begin position="372"/>
        <end position="390"/>
    </location>
</feature>
<keyword evidence="5 9" id="KW-0812">Transmembrane</keyword>
<keyword evidence="7 9" id="KW-0472">Membrane</keyword>
<dbReference type="AlphaFoldDB" id="A0A174JMI5"/>
<dbReference type="EMBL" id="CYZX01000022">
    <property type="protein sequence ID" value="CUP00994.1"/>
    <property type="molecule type" value="Genomic_DNA"/>
</dbReference>
<dbReference type="OrthoDB" id="7778689at2"/>
<evidence type="ECO:0000256" key="3">
    <source>
        <dbReference type="ARBA" id="ARBA00022031"/>
    </source>
</evidence>
<feature type="transmembrane region" description="Helical" evidence="9">
    <location>
        <begin position="15"/>
        <end position="35"/>
    </location>
</feature>
<dbReference type="PANTHER" id="PTHR42865:SF5">
    <property type="entry name" value="L-CYSTINE TRANSPORTER TCYP"/>
    <property type="match status" value="1"/>
</dbReference>
<feature type="transmembrane region" description="Helical" evidence="9">
    <location>
        <begin position="85"/>
        <end position="111"/>
    </location>
</feature>
<organism evidence="10 11">
    <name type="scientific">Clostridium disporicum</name>
    <dbReference type="NCBI Taxonomy" id="84024"/>
    <lineage>
        <taxon>Bacteria</taxon>
        <taxon>Bacillati</taxon>
        <taxon>Bacillota</taxon>
        <taxon>Clostridia</taxon>
        <taxon>Eubacteriales</taxon>
        <taxon>Clostridiaceae</taxon>
        <taxon>Clostridium</taxon>
    </lineage>
</organism>
<evidence type="ECO:0000256" key="7">
    <source>
        <dbReference type="ARBA" id="ARBA00023136"/>
    </source>
</evidence>
<dbReference type="Gene3D" id="1.10.3860.10">
    <property type="entry name" value="Sodium:dicarboxylate symporter"/>
    <property type="match status" value="1"/>
</dbReference>
<dbReference type="RefSeq" id="WP_055267572.1">
    <property type="nucleotide sequence ID" value="NZ_CABIXQ010000022.1"/>
</dbReference>
<dbReference type="PRINTS" id="PR00173">
    <property type="entry name" value="EDTRNSPORT"/>
</dbReference>
<dbReference type="InterPro" id="IPR001991">
    <property type="entry name" value="Na-dicarboxylate_symporter"/>
</dbReference>
<evidence type="ECO:0000256" key="5">
    <source>
        <dbReference type="ARBA" id="ARBA00022692"/>
    </source>
</evidence>
<dbReference type="SUPFAM" id="SSF118215">
    <property type="entry name" value="Proton glutamate symport protein"/>
    <property type="match status" value="1"/>
</dbReference>
<reference evidence="10 11" key="1">
    <citation type="submission" date="2015-09" db="EMBL/GenBank/DDBJ databases">
        <authorList>
            <consortium name="Pathogen Informatics"/>
        </authorList>
    </citation>
    <scope>NUCLEOTIDE SEQUENCE [LARGE SCALE GENOMIC DNA]</scope>
    <source>
        <strain evidence="10 11">2789STDY5834856</strain>
    </source>
</reference>
<accession>A0A174JMI5</accession>
<feature type="transmembrane region" description="Helical" evidence="9">
    <location>
        <begin position="396"/>
        <end position="422"/>
    </location>
</feature>
<keyword evidence="6 9" id="KW-1133">Transmembrane helix</keyword>
<dbReference type="GO" id="GO:0005886">
    <property type="term" value="C:plasma membrane"/>
    <property type="evidence" value="ECO:0007669"/>
    <property type="project" value="TreeGrafter"/>
</dbReference>
<gene>
    <name evidence="10" type="primary">tcyP</name>
    <name evidence="10" type="ORF">ERS852471_02804</name>
</gene>
<dbReference type="GO" id="GO:0015184">
    <property type="term" value="F:L-cystine transmembrane transporter activity"/>
    <property type="evidence" value="ECO:0007669"/>
    <property type="project" value="TreeGrafter"/>
</dbReference>
<feature type="transmembrane region" description="Helical" evidence="9">
    <location>
        <begin position="225"/>
        <end position="245"/>
    </location>
</feature>
<feature type="transmembrane region" description="Helical" evidence="9">
    <location>
        <begin position="123"/>
        <end position="146"/>
    </location>
</feature>
<comment type="subcellular location">
    <subcellularLocation>
        <location evidence="1">Membrane</location>
        <topology evidence="1">Multi-pass membrane protein</topology>
    </subcellularLocation>
</comment>
<dbReference type="PANTHER" id="PTHR42865">
    <property type="entry name" value="PROTON/GLUTAMATE-ASPARTATE SYMPORTER"/>
    <property type="match status" value="1"/>
</dbReference>
<dbReference type="Proteomes" id="UP000095594">
    <property type="component" value="Unassembled WGS sequence"/>
</dbReference>
<evidence type="ECO:0000313" key="10">
    <source>
        <dbReference type="EMBL" id="CUP00994.1"/>
    </source>
</evidence>
<proteinExistence type="inferred from homology"/>
<name>A0A174JMI5_9CLOT</name>
<dbReference type="InterPro" id="IPR036458">
    <property type="entry name" value="Na:dicarbo_symporter_sf"/>
</dbReference>